<evidence type="ECO:0000256" key="3">
    <source>
        <dbReference type="ARBA" id="ARBA00022490"/>
    </source>
</evidence>
<feature type="coiled-coil region" evidence="8">
    <location>
        <begin position="165"/>
        <end position="192"/>
    </location>
</feature>
<keyword evidence="7 8" id="KW-0175">Coiled coil</keyword>
<sequence>MSELDWSFANNFWGKDDAGASVLMERMRSSKQTCEEVWNFYKERMAIEEEYSRKLNSLAKKPLGSSETGTLRDALDVVLSTTQNMAKSHADAANNMKAELAGPLENFATSMRQRRKAVETTMEKLSKAKAADMQTAEKYRQKYESDCNRINGHLAQQNMLMGKELDRNNAKLDRLQQSIEQTKREYQGSLRILAETMDHWNQEWKNGCDRFQDLEEERINFLKSNLWAFTNIVSSVCVNDDEGCETIRVSLEKSEAQKDLEDFVRHRGTGGEIMTPPQFIDYSSGSRDEDTGPRYEMAHFSRDESYDERSSPLNHRKSNASIGFKSSASAMSLPNSVSHLSLKDKSTVEDAMDQPDHDQSNPYANTNSLDHDDMDYNSIPVLAHPETDTSTAQSSPMQGSASPMSSVYSNNTSISSASSVENEEGEKRRTWASPFRKRSKKDIRSAWNQSPTRGMSSGPTTPSAADNVGDTSAATITKSNINRFGSASRSGAANSPSNVLSMGENMFDLGVSRPGSKSPFDRPRSSSPTKTMSKDDPLVAALERLKSSSDNSVPASPSRSDRMYSARSSPTKSSSLVPPGPAFTASEMEQTSERYSSQTREMFQRGQPESGGSFRAAPPMQHQHQQPQRPKSQVDLRSNYNRYDDVSGANTYHTVKARPVTMYGGEDDYNYHQQQQPQQVQERSSRGSFDAGYHNSEGRNHYRSKSASPTKASYDPYRAPSPSPSSYRAASPAPGYARASSPTPSAAPGPSPYPSDAYGRPLSPVPGQPPRRSPSPAPQFPNDNPYSRPLSPNPNYQQAPPPTQHSSTRRRDHTRSKSRQISLPTVASDGRKVIGYARAQYDYREKIAGEVGFKKGDILLVLVMQEDGWWDVEVHGQRRFGLAPSNFLITL</sequence>
<feature type="region of interest" description="Disordered" evidence="9">
    <location>
        <begin position="267"/>
        <end position="319"/>
    </location>
</feature>
<protein>
    <submittedName>
        <fullName evidence="12">ARAD1A01232p</fullName>
    </submittedName>
</protein>
<dbReference type="Pfam" id="PF00611">
    <property type="entry name" value="FCH"/>
    <property type="match status" value="1"/>
</dbReference>
<evidence type="ECO:0000259" key="10">
    <source>
        <dbReference type="PROSITE" id="PS50002"/>
    </source>
</evidence>
<dbReference type="GO" id="GO:0120104">
    <property type="term" value="C:mitotic actomyosin contractile ring, proximal layer"/>
    <property type="evidence" value="ECO:0007669"/>
    <property type="project" value="TreeGrafter"/>
</dbReference>
<dbReference type="InterPro" id="IPR001060">
    <property type="entry name" value="FCH_dom"/>
</dbReference>
<dbReference type="InterPro" id="IPR031160">
    <property type="entry name" value="F_BAR_dom"/>
</dbReference>
<evidence type="ECO:0000256" key="9">
    <source>
        <dbReference type="SAM" id="MobiDB-lite"/>
    </source>
</evidence>
<dbReference type="SUPFAM" id="SSF50044">
    <property type="entry name" value="SH3-domain"/>
    <property type="match status" value="1"/>
</dbReference>
<feature type="compositionally biased region" description="Low complexity" evidence="9">
    <location>
        <begin position="548"/>
        <end position="558"/>
    </location>
</feature>
<feature type="compositionally biased region" description="Polar residues" evidence="9">
    <location>
        <begin position="388"/>
        <end position="404"/>
    </location>
</feature>
<feature type="compositionally biased region" description="Polar residues" evidence="9">
    <location>
        <begin position="446"/>
        <end position="470"/>
    </location>
</feature>
<keyword evidence="3" id="KW-0963">Cytoplasm</keyword>
<feature type="compositionally biased region" description="Basic and acidic residues" evidence="9">
    <location>
        <begin position="532"/>
        <end position="547"/>
    </location>
</feature>
<dbReference type="InterPro" id="IPR036028">
    <property type="entry name" value="SH3-like_dom_sf"/>
</dbReference>
<dbReference type="Pfam" id="PF00018">
    <property type="entry name" value="SH3_1"/>
    <property type="match status" value="1"/>
</dbReference>
<evidence type="ECO:0000256" key="4">
    <source>
        <dbReference type="ARBA" id="ARBA00022553"/>
    </source>
</evidence>
<evidence type="ECO:0000256" key="5">
    <source>
        <dbReference type="ARBA" id="ARBA00023212"/>
    </source>
</evidence>
<feature type="domain" description="SH3" evidence="10">
    <location>
        <begin position="832"/>
        <end position="891"/>
    </location>
</feature>
<proteinExistence type="predicted"/>
<feature type="domain" description="F-BAR" evidence="11">
    <location>
        <begin position="4"/>
        <end position="259"/>
    </location>
</feature>
<keyword evidence="2 6" id="KW-0728">SH3 domain</keyword>
<feature type="compositionally biased region" description="Low complexity" evidence="9">
    <location>
        <begin position="615"/>
        <end position="630"/>
    </location>
</feature>
<gene>
    <name evidence="12" type="ORF">GNLVRS02_ARAD1A01232g</name>
</gene>
<dbReference type="CDD" id="cd00174">
    <property type="entry name" value="SH3"/>
    <property type="match status" value="1"/>
</dbReference>
<feature type="compositionally biased region" description="Polar residues" evidence="9">
    <location>
        <begin position="587"/>
        <end position="601"/>
    </location>
</feature>
<keyword evidence="4" id="KW-0597">Phosphoprotein</keyword>
<feature type="compositionally biased region" description="Pro residues" evidence="9">
    <location>
        <begin position="763"/>
        <end position="779"/>
    </location>
</feature>
<dbReference type="AlphaFoldDB" id="A0A060T2E7"/>
<accession>A0A060T2E7</accession>
<dbReference type="Gene3D" id="1.20.1270.60">
    <property type="entry name" value="Arfaptin homology (AH) domain/BAR domain"/>
    <property type="match status" value="1"/>
</dbReference>
<dbReference type="InterPro" id="IPR001452">
    <property type="entry name" value="SH3_domain"/>
</dbReference>
<evidence type="ECO:0000313" key="12">
    <source>
        <dbReference type="EMBL" id="CDP33077.1"/>
    </source>
</evidence>
<feature type="compositionally biased region" description="Low complexity" evidence="9">
    <location>
        <begin position="712"/>
        <end position="744"/>
    </location>
</feature>
<organism evidence="12">
    <name type="scientific">Blastobotrys adeninivorans</name>
    <name type="common">Yeast</name>
    <name type="synonym">Arxula adeninivorans</name>
    <dbReference type="NCBI Taxonomy" id="409370"/>
    <lineage>
        <taxon>Eukaryota</taxon>
        <taxon>Fungi</taxon>
        <taxon>Dikarya</taxon>
        <taxon>Ascomycota</taxon>
        <taxon>Saccharomycotina</taxon>
        <taxon>Dipodascomycetes</taxon>
        <taxon>Dipodascales</taxon>
        <taxon>Trichomonascaceae</taxon>
        <taxon>Blastobotrys</taxon>
    </lineage>
</organism>
<dbReference type="Gene3D" id="2.30.30.40">
    <property type="entry name" value="SH3 Domains"/>
    <property type="match status" value="1"/>
</dbReference>
<dbReference type="SUPFAM" id="SSF103657">
    <property type="entry name" value="BAR/IMD domain-like"/>
    <property type="match status" value="1"/>
</dbReference>
<feature type="compositionally biased region" description="Basic residues" evidence="9">
    <location>
        <begin position="807"/>
        <end position="818"/>
    </location>
</feature>
<dbReference type="EMBL" id="HG937691">
    <property type="protein sequence ID" value="CDP33077.1"/>
    <property type="molecule type" value="Genomic_DNA"/>
</dbReference>
<dbReference type="SMART" id="SM00055">
    <property type="entry name" value="FCH"/>
    <property type="match status" value="1"/>
</dbReference>
<dbReference type="CDD" id="cd07651">
    <property type="entry name" value="F-BAR_PombeCdc15_like"/>
    <property type="match status" value="1"/>
</dbReference>
<evidence type="ECO:0000256" key="6">
    <source>
        <dbReference type="PROSITE-ProRule" id="PRU00192"/>
    </source>
</evidence>
<evidence type="ECO:0000256" key="1">
    <source>
        <dbReference type="ARBA" id="ARBA00004245"/>
    </source>
</evidence>
<dbReference type="PANTHER" id="PTHR23065">
    <property type="entry name" value="PROLINE-SERINE-THREONINE PHOSPHATASE INTERACTING PROTEIN 1"/>
    <property type="match status" value="1"/>
</dbReference>
<dbReference type="PROSITE" id="PS50002">
    <property type="entry name" value="SH3"/>
    <property type="match status" value="1"/>
</dbReference>
<feature type="compositionally biased region" description="Low complexity" evidence="9">
    <location>
        <begin position="405"/>
        <end position="420"/>
    </location>
</feature>
<feature type="region of interest" description="Disordered" evidence="9">
    <location>
        <begin position="506"/>
        <end position="826"/>
    </location>
</feature>
<feature type="compositionally biased region" description="Basic and acidic residues" evidence="9">
    <location>
        <begin position="286"/>
        <end position="310"/>
    </location>
</feature>
<evidence type="ECO:0000256" key="8">
    <source>
        <dbReference type="SAM" id="Coils"/>
    </source>
</evidence>
<name>A0A060T2E7_BLAAD</name>
<reference evidence="12" key="2">
    <citation type="submission" date="2014-06" db="EMBL/GenBank/DDBJ databases">
        <title>The complete genome of Blastobotrys (Arxula) adeninivorans LS3 - a yeast of biotechnological interest.</title>
        <authorList>
            <person name="Kunze G."/>
            <person name="Gaillardin C."/>
            <person name="Czernicka M."/>
            <person name="Durrens P."/>
            <person name="Martin T."/>
            <person name="Boer E."/>
            <person name="Gabaldon T."/>
            <person name="Cruz J."/>
            <person name="Talla E."/>
            <person name="Marck C."/>
            <person name="Goffeau A."/>
            <person name="Barbe V."/>
            <person name="Baret P."/>
            <person name="Baronian K."/>
            <person name="Beier S."/>
            <person name="Bleykasten C."/>
            <person name="Bode R."/>
            <person name="Casaregola S."/>
            <person name="Despons L."/>
            <person name="Fairhead C."/>
            <person name="Giersberg M."/>
            <person name="Gierski P."/>
            <person name="Hahnel U."/>
            <person name="Hartmann A."/>
            <person name="Jankowska D."/>
            <person name="Jubin C."/>
            <person name="Jung P."/>
            <person name="Lafontaine I."/>
            <person name="Leh-Louis V."/>
            <person name="Lemaire M."/>
            <person name="Marcet-Houben M."/>
            <person name="Mascher M."/>
            <person name="Morel G."/>
            <person name="Richard G.-F."/>
            <person name="Riechen J."/>
            <person name="Sacerdot C."/>
            <person name="Sarkar A."/>
            <person name="Savel G."/>
            <person name="Schacherer J."/>
            <person name="Sherman D."/>
            <person name="Straub M.-L."/>
            <person name="Stein N."/>
            <person name="Thierry A."/>
            <person name="Trautwein-Schult A."/>
            <person name="Westhof E."/>
            <person name="Worch S."/>
            <person name="Dujon B."/>
            <person name="Souciet J.-L."/>
            <person name="Wincker P."/>
            <person name="Scholz U."/>
            <person name="Neuveglise N."/>
        </authorList>
    </citation>
    <scope>NUCLEOTIDE SEQUENCE</scope>
    <source>
        <strain evidence="12">LS3</strain>
    </source>
</reference>
<dbReference type="GO" id="GO:0005543">
    <property type="term" value="F:phospholipid binding"/>
    <property type="evidence" value="ECO:0007669"/>
    <property type="project" value="TreeGrafter"/>
</dbReference>
<dbReference type="PROSITE" id="PS51741">
    <property type="entry name" value="F_BAR"/>
    <property type="match status" value="1"/>
</dbReference>
<feature type="compositionally biased region" description="Polar residues" evidence="9">
    <location>
        <begin position="566"/>
        <end position="576"/>
    </location>
</feature>
<dbReference type="SMART" id="SM00326">
    <property type="entry name" value="SH3"/>
    <property type="match status" value="1"/>
</dbReference>
<dbReference type="PANTHER" id="PTHR23065:SF7">
    <property type="entry name" value="NOSTRIN, ISOFORM H"/>
    <property type="match status" value="1"/>
</dbReference>
<dbReference type="InterPro" id="IPR027267">
    <property type="entry name" value="AH/BAR_dom_sf"/>
</dbReference>
<evidence type="ECO:0000256" key="7">
    <source>
        <dbReference type="PROSITE-ProRule" id="PRU01077"/>
    </source>
</evidence>
<feature type="compositionally biased region" description="Basic and acidic residues" evidence="9">
    <location>
        <begin position="345"/>
        <end position="359"/>
    </location>
</feature>
<feature type="region of interest" description="Disordered" evidence="9">
    <location>
        <begin position="345"/>
        <end position="470"/>
    </location>
</feature>
<dbReference type="GO" id="GO:0030036">
    <property type="term" value="P:actin cytoskeleton organization"/>
    <property type="evidence" value="ECO:0007669"/>
    <property type="project" value="UniProtKB-ARBA"/>
</dbReference>
<keyword evidence="5" id="KW-0206">Cytoskeleton</keyword>
<comment type="subcellular location">
    <subcellularLocation>
        <location evidence="1">Cytoplasm</location>
        <location evidence="1">Cytoskeleton</location>
    </subcellularLocation>
</comment>
<evidence type="ECO:0000259" key="11">
    <source>
        <dbReference type="PROSITE" id="PS51741"/>
    </source>
</evidence>
<evidence type="ECO:0000256" key="2">
    <source>
        <dbReference type="ARBA" id="ARBA00022443"/>
    </source>
</evidence>
<dbReference type="FunFam" id="1.20.1270.60:FF:000045">
    <property type="entry name" value="Cell division control protein"/>
    <property type="match status" value="1"/>
</dbReference>
<reference evidence="12" key="1">
    <citation type="submission" date="2014-02" db="EMBL/GenBank/DDBJ databases">
        <authorList>
            <person name="Genoscope - CEA"/>
        </authorList>
    </citation>
    <scope>NUCLEOTIDE SEQUENCE</scope>
    <source>
        <strain evidence="12">LS3</strain>
    </source>
</reference>
<dbReference type="GO" id="GO:0009898">
    <property type="term" value="C:cytoplasmic side of plasma membrane"/>
    <property type="evidence" value="ECO:0007669"/>
    <property type="project" value="TreeGrafter"/>
</dbReference>